<dbReference type="PROSITE" id="PS50011">
    <property type="entry name" value="PROTEIN_KINASE_DOM"/>
    <property type="match status" value="1"/>
</dbReference>
<dbReference type="GO" id="GO:0005524">
    <property type="term" value="F:ATP binding"/>
    <property type="evidence" value="ECO:0007669"/>
    <property type="project" value="UniProtKB-KW"/>
</dbReference>
<keyword evidence="2" id="KW-0723">Serine/threonine-protein kinase</keyword>
<dbReference type="EC" id="2.7.11.1" evidence="1"/>
<dbReference type="Gene3D" id="3.30.200.20">
    <property type="entry name" value="Phosphorylase Kinase, domain 1"/>
    <property type="match status" value="1"/>
</dbReference>
<dbReference type="SUPFAM" id="SSF56112">
    <property type="entry name" value="Protein kinase-like (PK-like)"/>
    <property type="match status" value="1"/>
</dbReference>
<dbReference type="Pfam" id="PF00069">
    <property type="entry name" value="Pkinase"/>
    <property type="match status" value="2"/>
</dbReference>
<dbReference type="InterPro" id="IPR050660">
    <property type="entry name" value="NEK_Ser/Thr_kinase"/>
</dbReference>
<comment type="caution">
    <text evidence="10">The sequence shown here is derived from an EMBL/GenBank/DDBJ whole genome shotgun (WGS) entry which is preliminary data.</text>
</comment>
<evidence type="ECO:0000256" key="6">
    <source>
        <dbReference type="ARBA" id="ARBA00022840"/>
    </source>
</evidence>
<name>A0A6A1V282_9ROSI</name>
<proteinExistence type="predicted"/>
<protein>
    <recommendedName>
        <fullName evidence="1">non-specific serine/threonine protein kinase</fullName>
        <ecNumber evidence="1">2.7.11.1</ecNumber>
    </recommendedName>
</protein>
<dbReference type="Gene3D" id="1.10.510.10">
    <property type="entry name" value="Transferase(Phosphotransferase) domain 1"/>
    <property type="match status" value="2"/>
</dbReference>
<dbReference type="PANTHER" id="PTHR43671">
    <property type="entry name" value="SERINE/THREONINE-PROTEIN KINASE NEK"/>
    <property type="match status" value="1"/>
</dbReference>
<evidence type="ECO:0000256" key="8">
    <source>
        <dbReference type="ARBA" id="ARBA00048679"/>
    </source>
</evidence>
<dbReference type="PANTHER" id="PTHR43671:SF98">
    <property type="entry name" value="SERINE_THREONINE-PROTEIN KINASE NEK11"/>
    <property type="match status" value="1"/>
</dbReference>
<evidence type="ECO:0000256" key="4">
    <source>
        <dbReference type="ARBA" id="ARBA00022741"/>
    </source>
</evidence>
<dbReference type="OrthoDB" id="248923at2759"/>
<gene>
    <name evidence="10" type="ORF">CJ030_MR7G016957</name>
</gene>
<evidence type="ECO:0000256" key="2">
    <source>
        <dbReference type="ARBA" id="ARBA00022527"/>
    </source>
</evidence>
<evidence type="ECO:0000313" key="11">
    <source>
        <dbReference type="Proteomes" id="UP000516437"/>
    </source>
</evidence>
<feature type="domain" description="Protein kinase" evidence="9">
    <location>
        <begin position="1"/>
        <end position="216"/>
    </location>
</feature>
<dbReference type="AlphaFoldDB" id="A0A6A1V282"/>
<dbReference type="InterPro" id="IPR000719">
    <property type="entry name" value="Prot_kinase_dom"/>
</dbReference>
<evidence type="ECO:0000313" key="10">
    <source>
        <dbReference type="EMBL" id="KAB1205977.1"/>
    </source>
</evidence>
<reference evidence="10 11" key="1">
    <citation type="journal article" date="2019" name="Plant Biotechnol. J.">
        <title>The red bayberry genome and genetic basis of sex determination.</title>
        <authorList>
            <person name="Jia H.M."/>
            <person name="Jia H.J."/>
            <person name="Cai Q.L."/>
            <person name="Wang Y."/>
            <person name="Zhao H.B."/>
            <person name="Yang W.F."/>
            <person name="Wang G.Y."/>
            <person name="Li Y.H."/>
            <person name="Zhan D.L."/>
            <person name="Shen Y.T."/>
            <person name="Niu Q.F."/>
            <person name="Chang L."/>
            <person name="Qiu J."/>
            <person name="Zhao L."/>
            <person name="Xie H.B."/>
            <person name="Fu W.Y."/>
            <person name="Jin J."/>
            <person name="Li X.W."/>
            <person name="Jiao Y."/>
            <person name="Zhou C.C."/>
            <person name="Tu T."/>
            <person name="Chai C.Y."/>
            <person name="Gao J.L."/>
            <person name="Fan L.J."/>
            <person name="van de Weg E."/>
            <person name="Wang J.Y."/>
            <person name="Gao Z.S."/>
        </authorList>
    </citation>
    <scope>NUCLEOTIDE SEQUENCE [LARGE SCALE GENOMIC DNA]</scope>
    <source>
        <tissue evidence="10">Leaves</tissue>
    </source>
</reference>
<comment type="catalytic activity">
    <reaction evidence="7">
        <text>L-threonyl-[protein] + ATP = O-phospho-L-threonyl-[protein] + ADP + H(+)</text>
        <dbReference type="Rhea" id="RHEA:46608"/>
        <dbReference type="Rhea" id="RHEA-COMP:11060"/>
        <dbReference type="Rhea" id="RHEA-COMP:11605"/>
        <dbReference type="ChEBI" id="CHEBI:15378"/>
        <dbReference type="ChEBI" id="CHEBI:30013"/>
        <dbReference type="ChEBI" id="CHEBI:30616"/>
        <dbReference type="ChEBI" id="CHEBI:61977"/>
        <dbReference type="ChEBI" id="CHEBI:456216"/>
        <dbReference type="EC" id="2.7.11.1"/>
    </reaction>
</comment>
<dbReference type="GO" id="GO:0004674">
    <property type="term" value="F:protein serine/threonine kinase activity"/>
    <property type="evidence" value="ECO:0007669"/>
    <property type="project" value="UniProtKB-KW"/>
</dbReference>
<evidence type="ECO:0000259" key="9">
    <source>
        <dbReference type="PROSITE" id="PS50011"/>
    </source>
</evidence>
<evidence type="ECO:0000256" key="3">
    <source>
        <dbReference type="ARBA" id="ARBA00022679"/>
    </source>
</evidence>
<evidence type="ECO:0000256" key="1">
    <source>
        <dbReference type="ARBA" id="ARBA00012513"/>
    </source>
</evidence>
<sequence>MEFKNEETLSKVTDYEVIEQIGKGISRASYLVLHRIERKKYVLKKIRLSKQTEKFKRAAHQEECFVCIVTSYCEGGDMAEMIKKARGTFFPEEKLCKWLTQLLLAVDYLHANRVLHRDLKVVGTPIYMCPEILADIPYGYKSDIWSLGCCMFEIAAHQPAFKAPDMARLVHKRNRSTISPLPTVYSSTLKQLIKSMLRKNPDHRPTAAQLLRHPHLQPYLAECHNICPNIFLPVKSDPCSKTRPLESQLRNKFLGGKDIGGGKGKSSLGLRSVQVGKAHGFINKPATKGDTSNFDDIQVETNMVDTTCCSEQSSKAGKGLRVISNSAEHLGNINSQAASMDISTYYNEYSKKGSACYCQMKSESKKNKNCVHDVVPRACSCTTRRPNSYLKNASTENTLLASKVAFAYEDEFKTIEDSLISYKQTGEEDLYSSNGASSYISLMDSLTSTHDDETRNEWGPQSRQRAEALEVLLEICSYLLKQQRFEELAGVLRPFGEEAVSSRETAIWLTQTLMNVQRTGSGA</sequence>
<organism evidence="10 11">
    <name type="scientific">Morella rubra</name>
    <name type="common">Chinese bayberry</name>
    <dbReference type="NCBI Taxonomy" id="262757"/>
    <lineage>
        <taxon>Eukaryota</taxon>
        <taxon>Viridiplantae</taxon>
        <taxon>Streptophyta</taxon>
        <taxon>Embryophyta</taxon>
        <taxon>Tracheophyta</taxon>
        <taxon>Spermatophyta</taxon>
        <taxon>Magnoliopsida</taxon>
        <taxon>eudicotyledons</taxon>
        <taxon>Gunneridae</taxon>
        <taxon>Pentapetalae</taxon>
        <taxon>rosids</taxon>
        <taxon>fabids</taxon>
        <taxon>Fagales</taxon>
        <taxon>Myricaceae</taxon>
        <taxon>Morella</taxon>
    </lineage>
</organism>
<dbReference type="Proteomes" id="UP000516437">
    <property type="component" value="Chromosome 7"/>
</dbReference>
<keyword evidence="6" id="KW-0067">ATP-binding</keyword>
<dbReference type="InterPro" id="IPR011009">
    <property type="entry name" value="Kinase-like_dom_sf"/>
</dbReference>
<evidence type="ECO:0000256" key="7">
    <source>
        <dbReference type="ARBA" id="ARBA00047899"/>
    </source>
</evidence>
<dbReference type="EMBL" id="RXIC02000025">
    <property type="protein sequence ID" value="KAB1205977.1"/>
    <property type="molecule type" value="Genomic_DNA"/>
</dbReference>
<accession>A0A6A1V282</accession>
<evidence type="ECO:0000256" key="5">
    <source>
        <dbReference type="ARBA" id="ARBA00022777"/>
    </source>
</evidence>
<keyword evidence="11" id="KW-1185">Reference proteome</keyword>
<keyword evidence="4" id="KW-0547">Nucleotide-binding</keyword>
<keyword evidence="5 10" id="KW-0418">Kinase</keyword>
<keyword evidence="3" id="KW-0808">Transferase</keyword>
<comment type="catalytic activity">
    <reaction evidence="8">
        <text>L-seryl-[protein] + ATP = O-phospho-L-seryl-[protein] + ADP + H(+)</text>
        <dbReference type="Rhea" id="RHEA:17989"/>
        <dbReference type="Rhea" id="RHEA-COMP:9863"/>
        <dbReference type="Rhea" id="RHEA-COMP:11604"/>
        <dbReference type="ChEBI" id="CHEBI:15378"/>
        <dbReference type="ChEBI" id="CHEBI:29999"/>
        <dbReference type="ChEBI" id="CHEBI:30616"/>
        <dbReference type="ChEBI" id="CHEBI:83421"/>
        <dbReference type="ChEBI" id="CHEBI:456216"/>
        <dbReference type="EC" id="2.7.11.1"/>
    </reaction>
</comment>